<name>A0ABP8BTT3_9ACTN</name>
<sequence length="254" mass="27751">MPAPPESGRAFGTLILPPEHAMTAKRLRINIPGFGALTGRYQHDWATGATTYTVTGPRVAGTFVIRHNPRTLVPVPGADRNRGASTPCEVLDVDAPQVHVQYGGGNKPDFLDYERDDLPRVNGITLCGGTGIDVDRMRERRLRGRDVNVRRGRYYRSVPEATQERTAVVLHGLVAHWAGRPENYALRLACCRDYAADRGRVASAKLGVDRAWERVEVARRELEREQAWVGQLAEAAAMPPAVVAGGEAGGDNPN</sequence>
<protein>
    <submittedName>
        <fullName evidence="1">Uncharacterized protein</fullName>
    </submittedName>
</protein>
<organism evidence="1 2">
    <name type="scientific">Actinomadura meridiana</name>
    <dbReference type="NCBI Taxonomy" id="559626"/>
    <lineage>
        <taxon>Bacteria</taxon>
        <taxon>Bacillati</taxon>
        <taxon>Actinomycetota</taxon>
        <taxon>Actinomycetes</taxon>
        <taxon>Streptosporangiales</taxon>
        <taxon>Thermomonosporaceae</taxon>
        <taxon>Actinomadura</taxon>
    </lineage>
</organism>
<dbReference type="Proteomes" id="UP001501710">
    <property type="component" value="Unassembled WGS sequence"/>
</dbReference>
<evidence type="ECO:0000313" key="2">
    <source>
        <dbReference type="Proteomes" id="UP001501710"/>
    </source>
</evidence>
<dbReference type="EMBL" id="BAABAS010000004">
    <property type="protein sequence ID" value="GAA4226047.1"/>
    <property type="molecule type" value="Genomic_DNA"/>
</dbReference>
<comment type="caution">
    <text evidence="1">The sequence shown here is derived from an EMBL/GenBank/DDBJ whole genome shotgun (WGS) entry which is preliminary data.</text>
</comment>
<reference evidence="2" key="1">
    <citation type="journal article" date="2019" name="Int. J. Syst. Evol. Microbiol.">
        <title>The Global Catalogue of Microorganisms (GCM) 10K type strain sequencing project: providing services to taxonomists for standard genome sequencing and annotation.</title>
        <authorList>
            <consortium name="The Broad Institute Genomics Platform"/>
            <consortium name="The Broad Institute Genome Sequencing Center for Infectious Disease"/>
            <person name="Wu L."/>
            <person name="Ma J."/>
        </authorList>
    </citation>
    <scope>NUCLEOTIDE SEQUENCE [LARGE SCALE GENOMIC DNA]</scope>
    <source>
        <strain evidence="2">JCM 17440</strain>
    </source>
</reference>
<proteinExistence type="predicted"/>
<gene>
    <name evidence="1" type="ORF">GCM10022254_09670</name>
</gene>
<keyword evidence="2" id="KW-1185">Reference proteome</keyword>
<accession>A0ABP8BTT3</accession>
<evidence type="ECO:0000313" key="1">
    <source>
        <dbReference type="EMBL" id="GAA4226047.1"/>
    </source>
</evidence>